<proteinExistence type="inferred from homology"/>
<feature type="domain" description="DNA polymerase III subunit delta C-terminal" evidence="11">
    <location>
        <begin position="216"/>
        <end position="333"/>
    </location>
</feature>
<dbReference type="Gene3D" id="1.20.272.10">
    <property type="match status" value="1"/>
</dbReference>
<dbReference type="InterPro" id="IPR008921">
    <property type="entry name" value="DNA_pol3_clamp-load_cplx_C"/>
</dbReference>
<feature type="domain" description="DNA polymerase III delta N-terminal" evidence="10">
    <location>
        <begin position="20"/>
        <end position="138"/>
    </location>
</feature>
<evidence type="ECO:0000256" key="9">
    <source>
        <dbReference type="NCBIfam" id="TIGR01128"/>
    </source>
</evidence>
<keyword evidence="3" id="KW-0808">Transferase</keyword>
<evidence type="ECO:0000259" key="10">
    <source>
        <dbReference type="Pfam" id="PF06144"/>
    </source>
</evidence>
<dbReference type="RefSeq" id="WP_206559180.1">
    <property type="nucleotide sequence ID" value="NZ_JAFKCZ010000003.1"/>
</dbReference>
<comment type="caution">
    <text evidence="12">The sequence shown here is derived from an EMBL/GenBank/DDBJ whole genome shotgun (WGS) entry which is preliminary data.</text>
</comment>
<keyword evidence="5" id="KW-0235">DNA replication</keyword>
<dbReference type="SUPFAM" id="SSF48019">
    <property type="entry name" value="post-AAA+ oligomerization domain-like"/>
    <property type="match status" value="1"/>
</dbReference>
<name>A0A939DCU8_9GAMM</name>
<dbReference type="Pfam" id="PF14840">
    <property type="entry name" value="DNA_pol3_delt_C"/>
    <property type="match status" value="1"/>
</dbReference>
<evidence type="ECO:0000313" key="12">
    <source>
        <dbReference type="EMBL" id="MBN7795730.1"/>
    </source>
</evidence>
<evidence type="ECO:0000256" key="4">
    <source>
        <dbReference type="ARBA" id="ARBA00022695"/>
    </source>
</evidence>
<dbReference type="Gene3D" id="3.40.50.300">
    <property type="entry name" value="P-loop containing nucleotide triphosphate hydrolases"/>
    <property type="match status" value="1"/>
</dbReference>
<evidence type="ECO:0000256" key="3">
    <source>
        <dbReference type="ARBA" id="ARBA00022679"/>
    </source>
</evidence>
<dbReference type="Proteomes" id="UP000664303">
    <property type="component" value="Unassembled WGS sequence"/>
</dbReference>
<dbReference type="Gene3D" id="1.10.8.60">
    <property type="match status" value="1"/>
</dbReference>
<dbReference type="SUPFAM" id="SSF52540">
    <property type="entry name" value="P-loop containing nucleoside triphosphate hydrolases"/>
    <property type="match status" value="1"/>
</dbReference>
<accession>A0A939DCU8</accession>
<protein>
    <recommendedName>
        <fullName evidence="2 9">DNA polymerase III subunit delta</fullName>
        <ecNumber evidence="1 9">2.7.7.7</ecNumber>
    </recommendedName>
</protein>
<dbReference type="GO" id="GO:0003887">
    <property type="term" value="F:DNA-directed DNA polymerase activity"/>
    <property type="evidence" value="ECO:0007669"/>
    <property type="project" value="UniProtKB-UniRule"/>
</dbReference>
<keyword evidence="13" id="KW-1185">Reference proteome</keyword>
<evidence type="ECO:0000256" key="5">
    <source>
        <dbReference type="ARBA" id="ARBA00022705"/>
    </source>
</evidence>
<gene>
    <name evidence="12" type="ORF">JYP50_03955</name>
</gene>
<evidence type="ECO:0000256" key="6">
    <source>
        <dbReference type="ARBA" id="ARBA00022932"/>
    </source>
</evidence>
<evidence type="ECO:0000259" key="11">
    <source>
        <dbReference type="Pfam" id="PF14840"/>
    </source>
</evidence>
<dbReference type="GO" id="GO:0009360">
    <property type="term" value="C:DNA polymerase III complex"/>
    <property type="evidence" value="ECO:0007669"/>
    <property type="project" value="UniProtKB-UniRule"/>
</dbReference>
<dbReference type="Pfam" id="PF06144">
    <property type="entry name" value="DNA_pol3_delta"/>
    <property type="match status" value="1"/>
</dbReference>
<dbReference type="CDD" id="cd18138">
    <property type="entry name" value="HLD_clamp_pol_III_delta"/>
    <property type="match status" value="1"/>
</dbReference>
<keyword evidence="6" id="KW-0239">DNA-directed DNA polymerase</keyword>
<dbReference type="GO" id="GO:0003677">
    <property type="term" value="F:DNA binding"/>
    <property type="evidence" value="ECO:0007669"/>
    <property type="project" value="InterPro"/>
</dbReference>
<evidence type="ECO:0000256" key="7">
    <source>
        <dbReference type="ARBA" id="ARBA00034754"/>
    </source>
</evidence>
<reference evidence="12" key="1">
    <citation type="submission" date="2021-02" db="EMBL/GenBank/DDBJ databases">
        <title>PHA producing bacteria isolated from coastal sediment in Guangdong, Shenzhen.</title>
        <authorList>
            <person name="Zheng W."/>
            <person name="Yu S."/>
            <person name="Huang Y."/>
        </authorList>
    </citation>
    <scope>NUCLEOTIDE SEQUENCE</scope>
    <source>
        <strain evidence="12">TN14-10</strain>
    </source>
</reference>
<dbReference type="PANTHER" id="PTHR34388:SF1">
    <property type="entry name" value="DNA POLYMERASE III SUBUNIT DELTA"/>
    <property type="match status" value="1"/>
</dbReference>
<dbReference type="InterPro" id="IPR010372">
    <property type="entry name" value="DNA_pol3_delta_N"/>
</dbReference>
<dbReference type="AlphaFoldDB" id="A0A939DCU8"/>
<evidence type="ECO:0000313" key="13">
    <source>
        <dbReference type="Proteomes" id="UP000664303"/>
    </source>
</evidence>
<sequence length="337" mass="36846">MRLYPEKLAAHLKQQCLPVYLVTGDETLLVQECCDQVRAAARAAGCSDREVFEVDNPKTFDWQALLNSAADMSLFGDRKLIELRIPSGKPGAEGGKAIAEYLQRSSGDDVLLVISGKIDRQSQNSKWFKSLDKAGAYVQLWEIKPEELPRWLHQRLAAAGLRVDDDALELLAERVEGNLLAAVQEVEKLKLLAPGDHVSAETVTSAVLDNARFNLFAMADAALKGDAAGGLRMLHGLRGEGTEPSVALWALAREIRGLYLIQVDCDRGQAPQQAMQAHRVWKNRVPLVQAALRRHSQASLGELLQLAAEVDGSIKGYASGKPWDHLDRLLTTLAGSA</sequence>
<dbReference type="NCBIfam" id="TIGR01128">
    <property type="entry name" value="holA"/>
    <property type="match status" value="1"/>
</dbReference>
<dbReference type="InterPro" id="IPR027417">
    <property type="entry name" value="P-loop_NTPase"/>
</dbReference>
<dbReference type="GO" id="GO:0006261">
    <property type="term" value="P:DNA-templated DNA replication"/>
    <property type="evidence" value="ECO:0007669"/>
    <property type="project" value="TreeGrafter"/>
</dbReference>
<keyword evidence="4" id="KW-0548">Nucleotidyltransferase</keyword>
<dbReference type="InterPro" id="IPR005790">
    <property type="entry name" value="DNA_polIII_delta"/>
</dbReference>
<comment type="catalytic activity">
    <reaction evidence="8">
        <text>DNA(n) + a 2'-deoxyribonucleoside 5'-triphosphate = DNA(n+1) + diphosphate</text>
        <dbReference type="Rhea" id="RHEA:22508"/>
        <dbReference type="Rhea" id="RHEA-COMP:17339"/>
        <dbReference type="Rhea" id="RHEA-COMP:17340"/>
        <dbReference type="ChEBI" id="CHEBI:33019"/>
        <dbReference type="ChEBI" id="CHEBI:61560"/>
        <dbReference type="ChEBI" id="CHEBI:173112"/>
        <dbReference type="EC" id="2.7.7.7"/>
    </reaction>
</comment>
<evidence type="ECO:0000256" key="2">
    <source>
        <dbReference type="ARBA" id="ARBA00017703"/>
    </source>
</evidence>
<comment type="similarity">
    <text evidence="7">Belongs to the DNA polymerase HolA subunit family.</text>
</comment>
<dbReference type="InterPro" id="IPR032780">
    <property type="entry name" value="DNA_pol3_delt_C"/>
</dbReference>
<dbReference type="EMBL" id="JAFKCZ010000003">
    <property type="protein sequence ID" value="MBN7795730.1"/>
    <property type="molecule type" value="Genomic_DNA"/>
</dbReference>
<dbReference type="PANTHER" id="PTHR34388">
    <property type="entry name" value="DNA POLYMERASE III SUBUNIT DELTA"/>
    <property type="match status" value="1"/>
</dbReference>
<evidence type="ECO:0000256" key="8">
    <source>
        <dbReference type="ARBA" id="ARBA00049244"/>
    </source>
</evidence>
<dbReference type="EC" id="2.7.7.7" evidence="1 9"/>
<evidence type="ECO:0000256" key="1">
    <source>
        <dbReference type="ARBA" id="ARBA00012417"/>
    </source>
</evidence>
<organism evidence="12 13">
    <name type="scientific">Parahaliea mediterranea</name>
    <dbReference type="NCBI Taxonomy" id="651086"/>
    <lineage>
        <taxon>Bacteria</taxon>
        <taxon>Pseudomonadati</taxon>
        <taxon>Pseudomonadota</taxon>
        <taxon>Gammaproteobacteria</taxon>
        <taxon>Cellvibrionales</taxon>
        <taxon>Halieaceae</taxon>
        <taxon>Parahaliea</taxon>
    </lineage>
</organism>